<dbReference type="InterPro" id="IPR020945">
    <property type="entry name" value="DMSO/NO3_reduct_chaperone"/>
</dbReference>
<dbReference type="Proteomes" id="UP000199541">
    <property type="component" value="Unassembled WGS sequence"/>
</dbReference>
<keyword evidence="4" id="KW-1185">Reference proteome</keyword>
<dbReference type="InterPro" id="IPR050289">
    <property type="entry name" value="TorD/DmsD_chaperones"/>
</dbReference>
<gene>
    <name evidence="2" type="ORF">GCM10008024_22160</name>
    <name evidence="3" type="ORF">SAMN05444006_11342</name>
</gene>
<name>A0AAN4ZZM3_9RHOB</name>
<reference evidence="2" key="3">
    <citation type="submission" date="2023-06" db="EMBL/GenBank/DDBJ databases">
        <authorList>
            <person name="Sun Q."/>
            <person name="Zhou Y."/>
        </authorList>
    </citation>
    <scope>NUCLEOTIDE SEQUENCE</scope>
    <source>
        <strain evidence="2">CGMCC 1.10859</strain>
    </source>
</reference>
<dbReference type="PANTHER" id="PTHR34227">
    <property type="entry name" value="CHAPERONE PROTEIN YCDY"/>
    <property type="match status" value="1"/>
</dbReference>
<sequence>MTQFAAVQPKTDEADQLRADLYRVLARLFSGPLDAASLAGVAGLQGDGSDLGQAINALAAQARDTTPEAAAEEFQQLFIGVSRGLLLPYGSYYLTGFLHEKPLARLRTDMAPLGITRRAGVVEPEDHIAALMEMMAGLIEGDFGAPQPLSVQSDFFTRHIGTWAEHFFTDLENLPQARLYAPAGRAGRLFMAVEAQAFEM</sequence>
<protein>
    <submittedName>
        <fullName evidence="3">Chaperone TorD involved in molybdoenzyme TorA maturation</fullName>
    </submittedName>
    <submittedName>
        <fullName evidence="2">Molecular chaperone TorD</fullName>
    </submittedName>
</protein>
<dbReference type="InterPro" id="IPR036411">
    <property type="entry name" value="TorD-like_sf"/>
</dbReference>
<proteinExistence type="predicted"/>
<reference evidence="3 4" key="2">
    <citation type="submission" date="2016-10" db="EMBL/GenBank/DDBJ databases">
        <authorList>
            <person name="Varghese N."/>
            <person name="Submissions S."/>
        </authorList>
    </citation>
    <scope>NUCLEOTIDE SEQUENCE [LARGE SCALE GENOMIC DNA]</scope>
    <source>
        <strain evidence="3 4">DSM 24802</strain>
    </source>
</reference>
<evidence type="ECO:0000313" key="4">
    <source>
        <dbReference type="Proteomes" id="UP000199541"/>
    </source>
</evidence>
<dbReference type="EMBL" id="FNOB01000013">
    <property type="protein sequence ID" value="SDX29102.1"/>
    <property type="molecule type" value="Genomic_DNA"/>
</dbReference>
<dbReference type="Proteomes" id="UP000634647">
    <property type="component" value="Unassembled WGS sequence"/>
</dbReference>
<dbReference type="SUPFAM" id="SSF89155">
    <property type="entry name" value="TorD-like"/>
    <property type="match status" value="1"/>
</dbReference>
<dbReference type="AlphaFoldDB" id="A0AAN4ZZM3"/>
<dbReference type="RefSeq" id="WP_051646328.1">
    <property type="nucleotide sequence ID" value="NZ_BNAB01000009.1"/>
</dbReference>
<accession>A0AAN4ZZM3</accession>
<evidence type="ECO:0000256" key="1">
    <source>
        <dbReference type="ARBA" id="ARBA00023186"/>
    </source>
</evidence>
<dbReference type="Pfam" id="PF02613">
    <property type="entry name" value="Nitrate_red_del"/>
    <property type="match status" value="1"/>
</dbReference>
<evidence type="ECO:0000313" key="2">
    <source>
        <dbReference type="EMBL" id="GHE02490.1"/>
    </source>
</evidence>
<evidence type="ECO:0000313" key="3">
    <source>
        <dbReference type="EMBL" id="SDX29102.1"/>
    </source>
</evidence>
<evidence type="ECO:0000313" key="5">
    <source>
        <dbReference type="Proteomes" id="UP000634647"/>
    </source>
</evidence>
<reference evidence="2" key="1">
    <citation type="journal article" date="2014" name="Int. J. Syst. Evol. Microbiol.">
        <title>Complete genome sequence of Corynebacterium casei LMG S-19264T (=DSM 44701T), isolated from a smear-ripened cheese.</title>
        <authorList>
            <consortium name="US DOE Joint Genome Institute (JGI-PGF)"/>
            <person name="Walter F."/>
            <person name="Albersmeier A."/>
            <person name="Kalinowski J."/>
            <person name="Ruckert C."/>
        </authorList>
    </citation>
    <scope>NUCLEOTIDE SEQUENCE</scope>
    <source>
        <strain evidence="2">CGMCC 1.10859</strain>
    </source>
</reference>
<dbReference type="Gene3D" id="1.10.3480.10">
    <property type="entry name" value="TorD-like"/>
    <property type="match status" value="1"/>
</dbReference>
<dbReference type="EMBL" id="BNAB01000009">
    <property type="protein sequence ID" value="GHE02490.1"/>
    <property type="molecule type" value="Genomic_DNA"/>
</dbReference>
<comment type="caution">
    <text evidence="2">The sequence shown here is derived from an EMBL/GenBank/DDBJ whole genome shotgun (WGS) entry which is preliminary data.</text>
</comment>
<organism evidence="2 5">
    <name type="scientific">Allgaiera indica</name>
    <dbReference type="NCBI Taxonomy" id="765699"/>
    <lineage>
        <taxon>Bacteria</taxon>
        <taxon>Pseudomonadati</taxon>
        <taxon>Pseudomonadota</taxon>
        <taxon>Alphaproteobacteria</taxon>
        <taxon>Rhodobacterales</taxon>
        <taxon>Paracoccaceae</taxon>
        <taxon>Allgaiera</taxon>
    </lineage>
</organism>
<dbReference type="PANTHER" id="PTHR34227:SF1">
    <property type="entry name" value="DIMETHYL SULFOXIDE REDUCTASE CHAPERONE-RELATED"/>
    <property type="match status" value="1"/>
</dbReference>
<keyword evidence="1" id="KW-0143">Chaperone</keyword>